<dbReference type="InterPro" id="IPR011527">
    <property type="entry name" value="ABC1_TM_dom"/>
</dbReference>
<keyword evidence="2 8" id="KW-0812">Transmembrane</keyword>
<dbReference type="NCBIfam" id="TIGR02868">
    <property type="entry name" value="CydC"/>
    <property type="match status" value="1"/>
</dbReference>
<dbReference type="InterPro" id="IPR027417">
    <property type="entry name" value="P-loop_NTPase"/>
</dbReference>
<dbReference type="RefSeq" id="WP_234992152.1">
    <property type="nucleotide sequence ID" value="NZ_FWFG01000081.1"/>
</dbReference>
<dbReference type="SUPFAM" id="SSF52540">
    <property type="entry name" value="P-loop containing nucleoside triphosphate hydrolases"/>
    <property type="match status" value="1"/>
</dbReference>
<evidence type="ECO:0000256" key="3">
    <source>
        <dbReference type="ARBA" id="ARBA00022741"/>
    </source>
</evidence>
<evidence type="ECO:0000256" key="6">
    <source>
        <dbReference type="ARBA" id="ARBA00023136"/>
    </source>
</evidence>
<dbReference type="GO" id="GO:0005524">
    <property type="term" value="F:ATP binding"/>
    <property type="evidence" value="ECO:0007669"/>
    <property type="project" value="UniProtKB-KW"/>
</dbReference>
<dbReference type="Gene3D" id="3.40.50.300">
    <property type="entry name" value="P-loop containing nucleotide triphosphate hydrolases"/>
    <property type="match status" value="1"/>
</dbReference>
<keyword evidence="12" id="KW-1185">Reference proteome</keyword>
<keyword evidence="6 8" id="KW-0472">Membrane</keyword>
<dbReference type="AlphaFoldDB" id="A0A1X6X338"/>
<feature type="transmembrane region" description="Helical" evidence="8">
    <location>
        <begin position="54"/>
        <end position="79"/>
    </location>
</feature>
<evidence type="ECO:0000313" key="11">
    <source>
        <dbReference type="EMBL" id="SLM93155.1"/>
    </source>
</evidence>
<evidence type="ECO:0000256" key="2">
    <source>
        <dbReference type="ARBA" id="ARBA00022692"/>
    </source>
</evidence>
<gene>
    <name evidence="11" type="ORF">FM110_09435</name>
</gene>
<feature type="transmembrane region" description="Helical" evidence="8">
    <location>
        <begin position="194"/>
        <end position="214"/>
    </location>
</feature>
<keyword evidence="4 11" id="KW-0067">ATP-binding</keyword>
<dbReference type="Proteomes" id="UP000195981">
    <property type="component" value="Unassembled WGS sequence"/>
</dbReference>
<feature type="region of interest" description="Disordered" evidence="7">
    <location>
        <begin position="349"/>
        <end position="399"/>
    </location>
</feature>
<evidence type="ECO:0000259" key="9">
    <source>
        <dbReference type="PROSITE" id="PS50893"/>
    </source>
</evidence>
<dbReference type="Gene3D" id="1.20.1560.10">
    <property type="entry name" value="ABC transporter type 1, transmembrane domain"/>
    <property type="match status" value="1"/>
</dbReference>
<feature type="region of interest" description="Disordered" evidence="7">
    <location>
        <begin position="1"/>
        <end position="34"/>
    </location>
</feature>
<dbReference type="Pfam" id="PF00664">
    <property type="entry name" value="ABC_membrane"/>
    <property type="match status" value="1"/>
</dbReference>
<dbReference type="EMBL" id="FWFG01000081">
    <property type="protein sequence ID" value="SLM93155.1"/>
    <property type="molecule type" value="Genomic_DNA"/>
</dbReference>
<dbReference type="GO" id="GO:0034775">
    <property type="term" value="P:glutathione transmembrane transport"/>
    <property type="evidence" value="ECO:0007669"/>
    <property type="project" value="InterPro"/>
</dbReference>
<dbReference type="PROSITE" id="PS00211">
    <property type="entry name" value="ABC_TRANSPORTER_1"/>
    <property type="match status" value="1"/>
</dbReference>
<protein>
    <submittedName>
        <fullName evidence="11">Transport ATP-binding protein CydC</fullName>
    </submittedName>
</protein>
<dbReference type="GO" id="GO:0034040">
    <property type="term" value="F:ATPase-coupled lipid transmembrane transporter activity"/>
    <property type="evidence" value="ECO:0007669"/>
    <property type="project" value="TreeGrafter"/>
</dbReference>
<dbReference type="InterPro" id="IPR039421">
    <property type="entry name" value="Type_1_exporter"/>
</dbReference>
<evidence type="ECO:0000256" key="8">
    <source>
        <dbReference type="SAM" id="Phobius"/>
    </source>
</evidence>
<dbReference type="GO" id="GO:0140359">
    <property type="term" value="F:ABC-type transporter activity"/>
    <property type="evidence" value="ECO:0007669"/>
    <property type="project" value="InterPro"/>
</dbReference>
<dbReference type="InterPro" id="IPR003439">
    <property type="entry name" value="ABC_transporter-like_ATP-bd"/>
</dbReference>
<dbReference type="SMART" id="SM00382">
    <property type="entry name" value="AAA"/>
    <property type="match status" value="1"/>
</dbReference>
<dbReference type="SUPFAM" id="SSF90123">
    <property type="entry name" value="ABC transporter transmembrane region"/>
    <property type="match status" value="1"/>
</dbReference>
<dbReference type="InterPro" id="IPR014223">
    <property type="entry name" value="ABC_CydC/D"/>
</dbReference>
<feature type="transmembrane region" description="Helical" evidence="8">
    <location>
        <begin position="278"/>
        <end position="303"/>
    </location>
</feature>
<dbReference type="PANTHER" id="PTHR24221">
    <property type="entry name" value="ATP-BINDING CASSETTE SUB-FAMILY B"/>
    <property type="match status" value="1"/>
</dbReference>
<feature type="transmembrane region" description="Helical" evidence="8">
    <location>
        <begin position="91"/>
        <end position="108"/>
    </location>
</feature>
<comment type="subcellular location">
    <subcellularLocation>
        <location evidence="1">Cell membrane</location>
        <topology evidence="1">Multi-pass membrane protein</topology>
    </subcellularLocation>
</comment>
<dbReference type="GO" id="GO:0016887">
    <property type="term" value="F:ATP hydrolysis activity"/>
    <property type="evidence" value="ECO:0007669"/>
    <property type="project" value="InterPro"/>
</dbReference>
<dbReference type="InterPro" id="IPR036640">
    <property type="entry name" value="ABC1_TM_sf"/>
</dbReference>
<dbReference type="PROSITE" id="PS50929">
    <property type="entry name" value="ABC_TM1F"/>
    <property type="match status" value="1"/>
</dbReference>
<feature type="transmembrane region" description="Helical" evidence="8">
    <location>
        <begin position="169"/>
        <end position="188"/>
    </location>
</feature>
<evidence type="ECO:0000256" key="1">
    <source>
        <dbReference type="ARBA" id="ARBA00004651"/>
    </source>
</evidence>
<dbReference type="InterPro" id="IPR003593">
    <property type="entry name" value="AAA+_ATPase"/>
</dbReference>
<name>A0A1X6X338_9MICO</name>
<feature type="compositionally biased region" description="Low complexity" evidence="7">
    <location>
        <begin position="7"/>
        <end position="33"/>
    </location>
</feature>
<sequence length="622" mass="63362">MTAPVHASANTSANASGTGSASAPASGSGAAGTDRVATPLRRVTAMLGIPRSRLIAAVAAASATLLSALALAAVSAWLITTAWTMPPVLDLTVAVVCVRALGISRGVFRWVDRMATHDAALRGVVTLRTRLFAALADRPGDALSRLRRGDLLARLGDDAQELADHVIRATVPALVAVVLGISTVLLIAPISPLAALAMIAALVISSALGPLAAYRAARLTEEAVVAGRGAVTRTALQVLDDATSLRLDGRLDGALAEHERAQRAYDAALDRAALPSALAAAVVPVAMILALTGSVLAAGPLWVAGQASAGQIGVLLLLPLSAFEAASALPAAASQLARSQAAARRLVETVGPERPGHERPGHKRPGARRPGPEHLGAEHPDAERRAPGTSASAPAQPVASSPSLVVRGLVAGWSPERPLTAPLDLDLAPGARVAITGASGAGKSTLVSTLAGLLAPLAGSIRLDGADLQELPEAAVREAMVLFAEDAHVFATTVRENLRVARGDASDEEILAALTATGLADWVAHLPGGLSHLLGPDGTTVSGGERRRLLLARALVRRAPITLLDEPTEHLDPERARALLHALLSTGDDALLEPDGIVVVVTHDVASLPAGTTVLPLPVIAP</sequence>
<organism evidence="11 12">
    <name type="scientific">Brachybacterium nesterenkovii</name>
    <dbReference type="NCBI Taxonomy" id="47847"/>
    <lineage>
        <taxon>Bacteria</taxon>
        <taxon>Bacillati</taxon>
        <taxon>Actinomycetota</taxon>
        <taxon>Actinomycetes</taxon>
        <taxon>Micrococcales</taxon>
        <taxon>Dermabacteraceae</taxon>
        <taxon>Brachybacterium</taxon>
    </lineage>
</organism>
<evidence type="ECO:0000313" key="12">
    <source>
        <dbReference type="Proteomes" id="UP000195981"/>
    </source>
</evidence>
<feature type="domain" description="ABC transporter" evidence="9">
    <location>
        <begin position="404"/>
        <end position="620"/>
    </location>
</feature>
<evidence type="ECO:0000259" key="10">
    <source>
        <dbReference type="PROSITE" id="PS50929"/>
    </source>
</evidence>
<keyword evidence="5 8" id="KW-1133">Transmembrane helix</keyword>
<feature type="compositionally biased region" description="Low complexity" evidence="7">
    <location>
        <begin position="390"/>
        <end position="399"/>
    </location>
</feature>
<evidence type="ECO:0000256" key="4">
    <source>
        <dbReference type="ARBA" id="ARBA00022840"/>
    </source>
</evidence>
<reference evidence="11 12" key="1">
    <citation type="submission" date="2017-02" db="EMBL/GenBank/DDBJ databases">
        <authorList>
            <person name="Peterson S.W."/>
        </authorList>
    </citation>
    <scope>NUCLEOTIDE SEQUENCE [LARGE SCALE GENOMIC DNA]</scope>
    <source>
        <strain evidence="11 12">CIP104813</strain>
    </source>
</reference>
<keyword evidence="3" id="KW-0547">Nucleotide-binding</keyword>
<dbReference type="PANTHER" id="PTHR24221:SF654">
    <property type="entry name" value="ATP-BINDING CASSETTE SUB-FAMILY B MEMBER 6"/>
    <property type="match status" value="1"/>
</dbReference>
<dbReference type="PROSITE" id="PS50893">
    <property type="entry name" value="ABC_TRANSPORTER_2"/>
    <property type="match status" value="1"/>
</dbReference>
<evidence type="ECO:0000256" key="5">
    <source>
        <dbReference type="ARBA" id="ARBA00022989"/>
    </source>
</evidence>
<feature type="compositionally biased region" description="Basic and acidic residues" evidence="7">
    <location>
        <begin position="370"/>
        <end position="386"/>
    </location>
</feature>
<dbReference type="GO" id="GO:0005886">
    <property type="term" value="C:plasma membrane"/>
    <property type="evidence" value="ECO:0007669"/>
    <property type="project" value="UniProtKB-SubCell"/>
</dbReference>
<evidence type="ECO:0000256" key="7">
    <source>
        <dbReference type="SAM" id="MobiDB-lite"/>
    </source>
</evidence>
<accession>A0A1X6X338</accession>
<proteinExistence type="predicted"/>
<dbReference type="Pfam" id="PF00005">
    <property type="entry name" value="ABC_tran"/>
    <property type="match status" value="1"/>
</dbReference>
<dbReference type="InterPro" id="IPR017871">
    <property type="entry name" value="ABC_transporter-like_CS"/>
</dbReference>
<dbReference type="GO" id="GO:0045454">
    <property type="term" value="P:cell redox homeostasis"/>
    <property type="evidence" value="ECO:0007669"/>
    <property type="project" value="InterPro"/>
</dbReference>
<feature type="domain" description="ABC transmembrane type-1" evidence="10">
    <location>
        <begin position="55"/>
        <end position="338"/>
    </location>
</feature>